<reference evidence="1 2" key="1">
    <citation type="submission" date="2018-04" db="EMBL/GenBank/DDBJ databases">
        <title>Novel actinobacteria from marine sediment.</title>
        <authorList>
            <person name="Ng Z.Y."/>
            <person name="Tan G.Y.A."/>
        </authorList>
    </citation>
    <scope>NUCLEOTIDE SEQUENCE [LARGE SCALE GENOMIC DNA]</scope>
    <source>
        <strain evidence="1 2">TPS81</strain>
    </source>
</reference>
<feature type="non-terminal residue" evidence="1">
    <location>
        <position position="118"/>
    </location>
</feature>
<sequence length="118" mass="12635">ARAAADLASGSREAVATFDTTHTRDLADQLGRLSATALRAAWSSEQWCSARAEELRDLADVPDLIATDGTWSVHWETGATPASVYSRANPPTGVLALDRQLYGRATRTATLSLSLIHI</sequence>
<dbReference type="RefSeq" id="WP_181874743.1">
    <property type="nucleotide sequence ID" value="NZ_QEIN01000556.1"/>
</dbReference>
<protein>
    <submittedName>
        <fullName evidence="1">Uncharacterized protein</fullName>
    </submittedName>
</protein>
<dbReference type="EMBL" id="QEIN01000556">
    <property type="protein sequence ID" value="RCV47299.1"/>
    <property type="molecule type" value="Genomic_DNA"/>
</dbReference>
<dbReference type="Proteomes" id="UP000253318">
    <property type="component" value="Unassembled WGS sequence"/>
</dbReference>
<dbReference type="AlphaFoldDB" id="A0A368SXI0"/>
<keyword evidence="2" id="KW-1185">Reference proteome</keyword>
<evidence type="ECO:0000313" key="2">
    <source>
        <dbReference type="Proteomes" id="UP000253318"/>
    </source>
</evidence>
<gene>
    <name evidence="1" type="ORF">DEF24_27315</name>
</gene>
<name>A0A368SXI0_9ACTN</name>
<accession>A0A368SXI0</accession>
<proteinExistence type="predicted"/>
<evidence type="ECO:0000313" key="1">
    <source>
        <dbReference type="EMBL" id="RCV47299.1"/>
    </source>
</evidence>
<organism evidence="1 2">
    <name type="scientific">Marinitenerispora sediminis</name>
    <dbReference type="NCBI Taxonomy" id="1931232"/>
    <lineage>
        <taxon>Bacteria</taxon>
        <taxon>Bacillati</taxon>
        <taxon>Actinomycetota</taxon>
        <taxon>Actinomycetes</taxon>
        <taxon>Streptosporangiales</taxon>
        <taxon>Nocardiopsidaceae</taxon>
        <taxon>Marinitenerispora</taxon>
    </lineage>
</organism>
<feature type="non-terminal residue" evidence="1">
    <location>
        <position position="1"/>
    </location>
</feature>
<comment type="caution">
    <text evidence="1">The sequence shown here is derived from an EMBL/GenBank/DDBJ whole genome shotgun (WGS) entry which is preliminary data.</text>
</comment>